<feature type="domain" description="HTH gntR-type" evidence="4">
    <location>
        <begin position="7"/>
        <end position="75"/>
    </location>
</feature>
<sequence>MANEPGAAKYAHIADALQERIIRGTYPLGSMLPSEAQLVREFGASRSTVVRALEYLRQLGYLEGVQGKGRVVLGSPPRRRPSPPRRVHEALHLAEVGHGTVIGAGRAPASPRIAAVLAIPVGEPVIARQRTMHGAGAEWLTLSTVYLPAVAAVGTRFADAGPLREGVLEHLERRRRLVASDVVERLSVRPATIRESTMLVVDAGVSVLSNLLVVRNSAALPLLVVDLIAAPPPPGIEELFSLRS</sequence>
<proteinExistence type="predicted"/>
<organism evidence="5 6">
    <name type="scientific">Actinoplanes derwentensis</name>
    <dbReference type="NCBI Taxonomy" id="113562"/>
    <lineage>
        <taxon>Bacteria</taxon>
        <taxon>Bacillati</taxon>
        <taxon>Actinomycetota</taxon>
        <taxon>Actinomycetes</taxon>
        <taxon>Micromonosporales</taxon>
        <taxon>Micromonosporaceae</taxon>
        <taxon>Actinoplanes</taxon>
    </lineage>
</organism>
<keyword evidence="2" id="KW-0238">DNA-binding</keyword>
<evidence type="ECO:0000313" key="5">
    <source>
        <dbReference type="EMBL" id="SDT73624.1"/>
    </source>
</evidence>
<protein>
    <submittedName>
        <fullName evidence="5">UTRA domain-containing protein</fullName>
    </submittedName>
</protein>
<keyword evidence="3" id="KW-0804">Transcription</keyword>
<evidence type="ECO:0000259" key="4">
    <source>
        <dbReference type="PROSITE" id="PS50949"/>
    </source>
</evidence>
<dbReference type="InterPro" id="IPR050679">
    <property type="entry name" value="Bact_HTH_transcr_reg"/>
</dbReference>
<evidence type="ECO:0000256" key="2">
    <source>
        <dbReference type="ARBA" id="ARBA00023125"/>
    </source>
</evidence>
<dbReference type="SUPFAM" id="SSF64288">
    <property type="entry name" value="Chorismate lyase-like"/>
    <property type="match status" value="1"/>
</dbReference>
<dbReference type="Pfam" id="PF00392">
    <property type="entry name" value="GntR"/>
    <property type="match status" value="1"/>
</dbReference>
<keyword evidence="6" id="KW-1185">Reference proteome</keyword>
<dbReference type="InterPro" id="IPR036388">
    <property type="entry name" value="WH-like_DNA-bd_sf"/>
</dbReference>
<dbReference type="OrthoDB" id="3207674at2"/>
<keyword evidence="1" id="KW-0805">Transcription regulation</keyword>
<dbReference type="EMBL" id="LT629758">
    <property type="protein sequence ID" value="SDT73624.1"/>
    <property type="molecule type" value="Genomic_DNA"/>
</dbReference>
<dbReference type="GO" id="GO:0045892">
    <property type="term" value="P:negative regulation of DNA-templated transcription"/>
    <property type="evidence" value="ECO:0007669"/>
    <property type="project" value="TreeGrafter"/>
</dbReference>
<dbReference type="RefSeq" id="WP_157751876.1">
    <property type="nucleotide sequence ID" value="NZ_BOMJ01000091.1"/>
</dbReference>
<dbReference type="Pfam" id="PF07702">
    <property type="entry name" value="UTRA"/>
    <property type="match status" value="1"/>
</dbReference>
<dbReference type="Proteomes" id="UP000198688">
    <property type="component" value="Chromosome I"/>
</dbReference>
<dbReference type="CDD" id="cd07377">
    <property type="entry name" value="WHTH_GntR"/>
    <property type="match status" value="1"/>
</dbReference>
<dbReference type="PANTHER" id="PTHR44846:SF17">
    <property type="entry name" value="GNTR-FAMILY TRANSCRIPTIONAL REGULATOR"/>
    <property type="match status" value="1"/>
</dbReference>
<dbReference type="PRINTS" id="PR00035">
    <property type="entry name" value="HTHGNTR"/>
</dbReference>
<dbReference type="SMART" id="SM00345">
    <property type="entry name" value="HTH_GNTR"/>
    <property type="match status" value="1"/>
</dbReference>
<dbReference type="PROSITE" id="PS50949">
    <property type="entry name" value="HTH_GNTR"/>
    <property type="match status" value="1"/>
</dbReference>
<evidence type="ECO:0000256" key="3">
    <source>
        <dbReference type="ARBA" id="ARBA00023163"/>
    </source>
</evidence>
<evidence type="ECO:0000256" key="1">
    <source>
        <dbReference type="ARBA" id="ARBA00023015"/>
    </source>
</evidence>
<name>A0A1H2CTD7_9ACTN</name>
<dbReference type="GO" id="GO:0003700">
    <property type="term" value="F:DNA-binding transcription factor activity"/>
    <property type="evidence" value="ECO:0007669"/>
    <property type="project" value="InterPro"/>
</dbReference>
<reference evidence="5 6" key="1">
    <citation type="submission" date="2016-10" db="EMBL/GenBank/DDBJ databases">
        <authorList>
            <person name="de Groot N.N."/>
        </authorList>
    </citation>
    <scope>NUCLEOTIDE SEQUENCE [LARGE SCALE GENOMIC DNA]</scope>
    <source>
        <strain evidence="5 6">DSM 43941</strain>
    </source>
</reference>
<dbReference type="Gene3D" id="3.40.1410.10">
    <property type="entry name" value="Chorismate lyase-like"/>
    <property type="match status" value="1"/>
</dbReference>
<dbReference type="InterPro" id="IPR011663">
    <property type="entry name" value="UTRA"/>
</dbReference>
<dbReference type="SUPFAM" id="SSF46785">
    <property type="entry name" value="Winged helix' DNA-binding domain"/>
    <property type="match status" value="1"/>
</dbReference>
<accession>A0A1H2CTD7</accession>
<dbReference type="Gene3D" id="1.10.10.10">
    <property type="entry name" value="Winged helix-like DNA-binding domain superfamily/Winged helix DNA-binding domain"/>
    <property type="match status" value="1"/>
</dbReference>
<dbReference type="AlphaFoldDB" id="A0A1H2CTD7"/>
<gene>
    <name evidence="5" type="ORF">SAMN04489716_6727</name>
</gene>
<dbReference type="InterPro" id="IPR028978">
    <property type="entry name" value="Chorismate_lyase_/UTRA_dom_sf"/>
</dbReference>
<dbReference type="PANTHER" id="PTHR44846">
    <property type="entry name" value="MANNOSYL-D-GLYCERATE TRANSPORT/METABOLISM SYSTEM REPRESSOR MNGR-RELATED"/>
    <property type="match status" value="1"/>
</dbReference>
<dbReference type="InterPro" id="IPR000524">
    <property type="entry name" value="Tscrpt_reg_HTH_GntR"/>
</dbReference>
<dbReference type="InterPro" id="IPR036390">
    <property type="entry name" value="WH_DNA-bd_sf"/>
</dbReference>
<dbReference type="GO" id="GO:0003677">
    <property type="term" value="F:DNA binding"/>
    <property type="evidence" value="ECO:0007669"/>
    <property type="project" value="UniProtKB-KW"/>
</dbReference>
<dbReference type="STRING" id="113562.SAMN04489716_6727"/>
<evidence type="ECO:0000313" key="6">
    <source>
        <dbReference type="Proteomes" id="UP000198688"/>
    </source>
</evidence>